<name>A0A2C6KT97_9APIC</name>
<feature type="compositionally biased region" description="Low complexity" evidence="1">
    <location>
        <begin position="55"/>
        <end position="68"/>
    </location>
</feature>
<proteinExistence type="predicted"/>
<keyword evidence="3" id="KW-1185">Reference proteome</keyword>
<organism evidence="2 3">
    <name type="scientific">Cystoisospora suis</name>
    <dbReference type="NCBI Taxonomy" id="483139"/>
    <lineage>
        <taxon>Eukaryota</taxon>
        <taxon>Sar</taxon>
        <taxon>Alveolata</taxon>
        <taxon>Apicomplexa</taxon>
        <taxon>Conoidasida</taxon>
        <taxon>Coccidia</taxon>
        <taxon>Eucoccidiorida</taxon>
        <taxon>Eimeriorina</taxon>
        <taxon>Sarcocystidae</taxon>
        <taxon>Cystoisospora</taxon>
    </lineage>
</organism>
<feature type="compositionally biased region" description="Basic residues" evidence="1">
    <location>
        <begin position="15"/>
        <end position="26"/>
    </location>
</feature>
<evidence type="ECO:0000256" key="1">
    <source>
        <dbReference type="SAM" id="MobiDB-lite"/>
    </source>
</evidence>
<feature type="non-terminal residue" evidence="2">
    <location>
        <position position="1"/>
    </location>
</feature>
<reference evidence="2 3" key="1">
    <citation type="journal article" date="2017" name="Int. J. Parasitol.">
        <title>The genome of the protozoan parasite Cystoisospora suis and a reverse vaccinology approach to identify vaccine candidates.</title>
        <authorList>
            <person name="Palmieri N."/>
            <person name="Shrestha A."/>
            <person name="Ruttkowski B."/>
            <person name="Beck T."/>
            <person name="Vogl C."/>
            <person name="Tomley F."/>
            <person name="Blake D.P."/>
            <person name="Joachim A."/>
        </authorList>
    </citation>
    <scope>NUCLEOTIDE SEQUENCE [LARGE SCALE GENOMIC DNA]</scope>
    <source>
        <strain evidence="2 3">Wien I</strain>
    </source>
</reference>
<dbReference type="GeneID" id="94429375"/>
<dbReference type="EMBL" id="MIGC01002986">
    <property type="protein sequence ID" value="PHJ20169.1"/>
    <property type="molecule type" value="Genomic_DNA"/>
</dbReference>
<feature type="region of interest" description="Disordered" evidence="1">
    <location>
        <begin position="1"/>
        <end position="68"/>
    </location>
</feature>
<sequence length="68" mass="7649">VIYEEEEEEDDGRGEKKRRAGARKRLGKETREVRGHLPPYQRYSFSYGRSCGNLSPSSSSSSSSSSFS</sequence>
<protein>
    <submittedName>
        <fullName evidence="2">Uncharacterized protein</fullName>
    </submittedName>
</protein>
<feature type="compositionally biased region" description="Acidic residues" evidence="1">
    <location>
        <begin position="1"/>
        <end position="12"/>
    </location>
</feature>
<dbReference type="AlphaFoldDB" id="A0A2C6KT97"/>
<dbReference type="RefSeq" id="XP_067921860.1">
    <property type="nucleotide sequence ID" value="XM_068066164.1"/>
</dbReference>
<evidence type="ECO:0000313" key="2">
    <source>
        <dbReference type="EMBL" id="PHJ20169.1"/>
    </source>
</evidence>
<accession>A0A2C6KT97</accession>
<dbReference type="Proteomes" id="UP000221165">
    <property type="component" value="Unassembled WGS sequence"/>
</dbReference>
<comment type="caution">
    <text evidence="2">The sequence shown here is derived from an EMBL/GenBank/DDBJ whole genome shotgun (WGS) entry which is preliminary data.</text>
</comment>
<dbReference type="VEuPathDB" id="ToxoDB:CSUI_005999"/>
<evidence type="ECO:0000313" key="3">
    <source>
        <dbReference type="Proteomes" id="UP000221165"/>
    </source>
</evidence>
<gene>
    <name evidence="2" type="ORF">CSUI_005999</name>
</gene>